<comment type="caution">
    <text evidence="2">The sequence shown here is derived from an EMBL/GenBank/DDBJ whole genome shotgun (WGS) entry which is preliminary data.</text>
</comment>
<accession>V4QU58</accession>
<protein>
    <submittedName>
        <fullName evidence="2">Uncharacterized protein</fullName>
    </submittedName>
</protein>
<dbReference type="STRING" id="631454.N177_3375"/>
<dbReference type="EMBL" id="AWXZ01000039">
    <property type="protein sequence ID" value="ESR23307.1"/>
    <property type="molecule type" value="Genomic_DNA"/>
</dbReference>
<reference evidence="2 3" key="1">
    <citation type="journal article" date="2014" name="Genome Announc.">
        <title>Draft Genome Sequence of Lutibaculum baratangense Strain AMV1T, Isolated from a Mud Volcano in Andamans, India.</title>
        <authorList>
            <person name="Singh A."/>
            <person name="Sreenivas A."/>
            <person name="Sathyanarayana Reddy G."/>
            <person name="Pinnaka A.K."/>
            <person name="Shivaji S."/>
        </authorList>
    </citation>
    <scope>NUCLEOTIDE SEQUENCE [LARGE SCALE GENOMIC DNA]</scope>
    <source>
        <strain evidence="2 3">AMV1</strain>
    </source>
</reference>
<name>V4QU58_9HYPH</name>
<feature type="region of interest" description="Disordered" evidence="1">
    <location>
        <begin position="1"/>
        <end position="22"/>
    </location>
</feature>
<gene>
    <name evidence="2" type="ORF">N177_3375</name>
</gene>
<dbReference type="Proteomes" id="UP000017819">
    <property type="component" value="Unassembled WGS sequence"/>
</dbReference>
<keyword evidence="3" id="KW-1185">Reference proteome</keyword>
<sequence>MGRPASHAGAEDPHNYRRRAGFSSSWCPATAAAARAFPRDRL</sequence>
<proteinExistence type="predicted"/>
<dbReference type="AlphaFoldDB" id="V4QU58"/>
<evidence type="ECO:0000313" key="2">
    <source>
        <dbReference type="EMBL" id="ESR23307.1"/>
    </source>
</evidence>
<organism evidence="2 3">
    <name type="scientific">Lutibaculum baratangense AMV1</name>
    <dbReference type="NCBI Taxonomy" id="631454"/>
    <lineage>
        <taxon>Bacteria</taxon>
        <taxon>Pseudomonadati</taxon>
        <taxon>Pseudomonadota</taxon>
        <taxon>Alphaproteobacteria</taxon>
        <taxon>Hyphomicrobiales</taxon>
        <taxon>Tepidamorphaceae</taxon>
        <taxon>Lutibaculum</taxon>
    </lineage>
</organism>
<evidence type="ECO:0000256" key="1">
    <source>
        <dbReference type="SAM" id="MobiDB-lite"/>
    </source>
</evidence>
<evidence type="ECO:0000313" key="3">
    <source>
        <dbReference type="Proteomes" id="UP000017819"/>
    </source>
</evidence>